<dbReference type="AlphaFoldDB" id="A0A4Y1R6B3"/>
<dbReference type="EMBL" id="AP019299">
    <property type="protein sequence ID" value="BBG99719.1"/>
    <property type="molecule type" value="Genomic_DNA"/>
</dbReference>
<feature type="region of interest" description="Disordered" evidence="1">
    <location>
        <begin position="77"/>
        <end position="105"/>
    </location>
</feature>
<proteinExistence type="predicted"/>
<name>A0A4Y1R6B3_PRUDU</name>
<accession>A0A4Y1R6B3</accession>
<sequence length="122" mass="14058">MEEGFRFINELNPSSQSRHALLGIRPMETYVWKKAFRSAPEQSFEWATYTVVSVRFNTGQPDILATSASIALYDSRMGKPRRRSLHEDKKCNHHHTNGKSKYSPTESLEMDLKIIWRVKGSG</sequence>
<evidence type="ECO:0000256" key="1">
    <source>
        <dbReference type="SAM" id="MobiDB-lite"/>
    </source>
</evidence>
<gene>
    <name evidence="2" type="ORF">Prudu_009497</name>
</gene>
<reference evidence="2" key="1">
    <citation type="journal article" date="2019" name="Science">
        <title>Mutation of a bHLH transcription factor allowed almond domestication.</title>
        <authorList>
            <person name="Sanchez-Perez R."/>
            <person name="Pavan S."/>
            <person name="Mazzeo R."/>
            <person name="Moldovan C."/>
            <person name="Aiese Cigliano R."/>
            <person name="Del Cueto J."/>
            <person name="Ricciardi F."/>
            <person name="Lotti C."/>
            <person name="Ricciardi L."/>
            <person name="Dicenta F."/>
            <person name="Lopez-Marques R.L."/>
            <person name="Lindberg Moller B."/>
        </authorList>
    </citation>
    <scope>NUCLEOTIDE SEQUENCE</scope>
</reference>
<organism evidence="2">
    <name type="scientific">Prunus dulcis</name>
    <name type="common">Almond</name>
    <name type="synonym">Amygdalus dulcis</name>
    <dbReference type="NCBI Taxonomy" id="3755"/>
    <lineage>
        <taxon>Eukaryota</taxon>
        <taxon>Viridiplantae</taxon>
        <taxon>Streptophyta</taxon>
        <taxon>Embryophyta</taxon>
        <taxon>Tracheophyta</taxon>
        <taxon>Spermatophyta</taxon>
        <taxon>Magnoliopsida</taxon>
        <taxon>eudicotyledons</taxon>
        <taxon>Gunneridae</taxon>
        <taxon>Pentapetalae</taxon>
        <taxon>rosids</taxon>
        <taxon>fabids</taxon>
        <taxon>Rosales</taxon>
        <taxon>Rosaceae</taxon>
        <taxon>Amygdaloideae</taxon>
        <taxon>Amygdaleae</taxon>
        <taxon>Prunus</taxon>
    </lineage>
</organism>
<protein>
    <submittedName>
        <fullName evidence="2">Nucleotide-binding protein</fullName>
    </submittedName>
</protein>
<evidence type="ECO:0000313" key="2">
    <source>
        <dbReference type="EMBL" id="BBG99719.1"/>
    </source>
</evidence>